<keyword evidence="5 8" id="KW-0472">Membrane</keyword>
<feature type="transmembrane region" description="Helical" evidence="8">
    <location>
        <begin position="138"/>
        <end position="156"/>
    </location>
</feature>
<proteinExistence type="predicted"/>
<evidence type="ECO:0000313" key="11">
    <source>
        <dbReference type="Proteomes" id="UP000030762"/>
    </source>
</evidence>
<evidence type="ECO:0000256" key="5">
    <source>
        <dbReference type="ARBA" id="ARBA00023136"/>
    </source>
</evidence>
<organism evidence="10 11">
    <name type="scientific">Saprolegnia diclina (strain VS20)</name>
    <dbReference type="NCBI Taxonomy" id="1156394"/>
    <lineage>
        <taxon>Eukaryota</taxon>
        <taxon>Sar</taxon>
        <taxon>Stramenopiles</taxon>
        <taxon>Oomycota</taxon>
        <taxon>Saprolegniomycetes</taxon>
        <taxon>Saprolegniales</taxon>
        <taxon>Saprolegniaceae</taxon>
        <taxon>Saprolegnia</taxon>
    </lineage>
</organism>
<dbReference type="AlphaFoldDB" id="T0Q1J1"/>
<dbReference type="InterPro" id="IPR024862">
    <property type="entry name" value="TRPV"/>
</dbReference>
<dbReference type="PANTHER" id="PTHR10582:SF2">
    <property type="entry name" value="INACTIVE"/>
    <property type="match status" value="1"/>
</dbReference>
<keyword evidence="2 8" id="KW-0812">Transmembrane</keyword>
<dbReference type="EMBL" id="JH767194">
    <property type="protein sequence ID" value="EQC28406.1"/>
    <property type="molecule type" value="Genomic_DNA"/>
</dbReference>
<dbReference type="GeneID" id="19954462"/>
<evidence type="ECO:0000256" key="7">
    <source>
        <dbReference type="SAM" id="MobiDB-lite"/>
    </source>
</evidence>
<sequence>MATPSATPVNKNAFNATVFEKAITGKKLRLAVATAELDKCIDNEHELRQVYGVLGETGLNETPLFLVLQSPQYKNRDEAKQLLEHPVMRKVIMLKWKIFGMRMYMEQALMYLLLLMTLTLSVSMDVSDDDAFPAQLSVWLYIGLGLITALVATFFFFKYAYRALWWTCVTGLILLEWLFTRTVLSPFLHAHVAWPAFVYVNNVLLAIVGIYFLRFELNEMFGELSERHREFDCGIESLSPRLKKLLYYVVFAPFMVIAQFLLMLLGHVEANYYQSDFNKVQLPTFIVLVVYAVAELIMPFKADARLCVGIGLTFLTWALSVQYLEVHGTAGYLIPMMKRMLHDVYRFMAFYVPFQCAYAFAYYLLFQDHENAEGYDTIPKSFVTTFLVMLGQIETGPFDELTDATQYVLGYTLLLTHATLVIVMLLNVLVAMMTKSVDGGMEKAKREALVSFAECILRSEKTTGLMPLPENALPKRKLTELEPLVVVGDAPMYLEAASSKDLSDDVEDDGLGFKPDDKSSDELVEELTAEVAGLKDELAEMRRDMQEMLQLLKTMSHP</sequence>
<dbReference type="GO" id="GO:0098703">
    <property type="term" value="P:calcium ion import across plasma membrane"/>
    <property type="evidence" value="ECO:0007669"/>
    <property type="project" value="TreeGrafter"/>
</dbReference>
<keyword evidence="3" id="KW-0677">Repeat</keyword>
<feature type="transmembrane region" description="Helical" evidence="8">
    <location>
        <begin position="304"/>
        <end position="324"/>
    </location>
</feature>
<dbReference type="OrthoDB" id="533508at2759"/>
<feature type="region of interest" description="Disordered" evidence="7">
    <location>
        <begin position="498"/>
        <end position="521"/>
    </location>
</feature>
<evidence type="ECO:0000256" key="2">
    <source>
        <dbReference type="ARBA" id="ARBA00022692"/>
    </source>
</evidence>
<keyword evidence="6" id="KW-0175">Coiled coil</keyword>
<comment type="subcellular location">
    <subcellularLocation>
        <location evidence="1">Membrane</location>
        <topology evidence="1">Multi-pass membrane protein</topology>
    </subcellularLocation>
</comment>
<dbReference type="STRING" id="1156394.T0Q1J1"/>
<gene>
    <name evidence="10" type="ORF">SDRG_13735</name>
</gene>
<feature type="domain" description="Polycystin cation channel PKD1/PKD2" evidence="9">
    <location>
        <begin position="312"/>
        <end position="436"/>
    </location>
</feature>
<evidence type="ECO:0000313" key="10">
    <source>
        <dbReference type="EMBL" id="EQC28406.1"/>
    </source>
</evidence>
<dbReference type="PANTHER" id="PTHR10582">
    <property type="entry name" value="TRANSIENT RECEPTOR POTENTIAL ION CHANNEL PROTEIN"/>
    <property type="match status" value="1"/>
</dbReference>
<evidence type="ECO:0000256" key="3">
    <source>
        <dbReference type="ARBA" id="ARBA00022737"/>
    </source>
</evidence>
<feature type="transmembrane region" description="Helical" evidence="8">
    <location>
        <begin position="163"/>
        <end position="180"/>
    </location>
</feature>
<feature type="transmembrane region" description="Helical" evidence="8">
    <location>
        <begin position="280"/>
        <end position="297"/>
    </location>
</feature>
<dbReference type="GO" id="GO:0005216">
    <property type="term" value="F:monoatomic ion channel activity"/>
    <property type="evidence" value="ECO:0007669"/>
    <property type="project" value="InterPro"/>
</dbReference>
<dbReference type="VEuPathDB" id="FungiDB:SDRG_13735"/>
<keyword evidence="4 8" id="KW-1133">Transmembrane helix</keyword>
<dbReference type="Proteomes" id="UP000030762">
    <property type="component" value="Unassembled WGS sequence"/>
</dbReference>
<dbReference type="RefSeq" id="XP_008618054.1">
    <property type="nucleotide sequence ID" value="XM_008619832.1"/>
</dbReference>
<protein>
    <recommendedName>
        <fullName evidence="9">Polycystin cation channel PKD1/PKD2 domain-containing protein</fullName>
    </recommendedName>
</protein>
<evidence type="ECO:0000256" key="6">
    <source>
        <dbReference type="SAM" id="Coils"/>
    </source>
</evidence>
<feature type="transmembrane region" description="Helical" evidence="8">
    <location>
        <begin position="377"/>
        <end position="393"/>
    </location>
</feature>
<feature type="coiled-coil region" evidence="6">
    <location>
        <begin position="524"/>
        <end position="551"/>
    </location>
</feature>
<reference evidence="10 11" key="1">
    <citation type="submission" date="2012-04" db="EMBL/GenBank/DDBJ databases">
        <title>The Genome Sequence of Saprolegnia declina VS20.</title>
        <authorList>
            <consortium name="The Broad Institute Genome Sequencing Platform"/>
            <person name="Russ C."/>
            <person name="Nusbaum C."/>
            <person name="Tyler B."/>
            <person name="van West P."/>
            <person name="Dieguez-Uribeondo J."/>
            <person name="de Bruijn I."/>
            <person name="Tripathy S."/>
            <person name="Jiang R."/>
            <person name="Young S.K."/>
            <person name="Zeng Q."/>
            <person name="Gargeya S."/>
            <person name="Fitzgerald M."/>
            <person name="Haas B."/>
            <person name="Abouelleil A."/>
            <person name="Alvarado L."/>
            <person name="Arachchi H.M."/>
            <person name="Berlin A."/>
            <person name="Chapman S.B."/>
            <person name="Goldberg J."/>
            <person name="Griggs A."/>
            <person name="Gujja S."/>
            <person name="Hansen M."/>
            <person name="Howarth C."/>
            <person name="Imamovic A."/>
            <person name="Larimer J."/>
            <person name="McCowen C."/>
            <person name="Montmayeur A."/>
            <person name="Murphy C."/>
            <person name="Neiman D."/>
            <person name="Pearson M."/>
            <person name="Priest M."/>
            <person name="Roberts A."/>
            <person name="Saif S."/>
            <person name="Shea T."/>
            <person name="Sisk P."/>
            <person name="Sykes S."/>
            <person name="Wortman J."/>
            <person name="Nusbaum C."/>
            <person name="Birren B."/>
        </authorList>
    </citation>
    <scope>NUCLEOTIDE SEQUENCE [LARGE SCALE GENOMIC DNA]</scope>
    <source>
        <strain evidence="10 11">VS20</strain>
    </source>
</reference>
<dbReference type="GO" id="GO:0005886">
    <property type="term" value="C:plasma membrane"/>
    <property type="evidence" value="ECO:0007669"/>
    <property type="project" value="TreeGrafter"/>
</dbReference>
<evidence type="ECO:0000256" key="8">
    <source>
        <dbReference type="SAM" id="Phobius"/>
    </source>
</evidence>
<name>T0Q1J1_SAPDV</name>
<dbReference type="Pfam" id="PF08016">
    <property type="entry name" value="PKD_channel"/>
    <property type="match status" value="1"/>
</dbReference>
<dbReference type="InterPro" id="IPR013122">
    <property type="entry name" value="PKD1_2_channel"/>
</dbReference>
<feature type="transmembrane region" description="Helical" evidence="8">
    <location>
        <begin position="108"/>
        <end position="126"/>
    </location>
</feature>
<accession>T0Q1J1</accession>
<evidence type="ECO:0000256" key="4">
    <source>
        <dbReference type="ARBA" id="ARBA00022989"/>
    </source>
</evidence>
<evidence type="ECO:0000259" key="9">
    <source>
        <dbReference type="Pfam" id="PF08016"/>
    </source>
</evidence>
<evidence type="ECO:0000256" key="1">
    <source>
        <dbReference type="ARBA" id="ARBA00004141"/>
    </source>
</evidence>
<dbReference type="InParanoid" id="T0Q1J1"/>
<feature type="transmembrane region" description="Helical" evidence="8">
    <location>
        <begin position="192"/>
        <end position="213"/>
    </location>
</feature>
<keyword evidence="11" id="KW-1185">Reference proteome</keyword>
<dbReference type="OMA" id="CIDNEHE"/>
<feature type="transmembrane region" description="Helical" evidence="8">
    <location>
        <begin position="344"/>
        <end position="365"/>
    </location>
</feature>
<feature type="transmembrane region" description="Helical" evidence="8">
    <location>
        <begin position="245"/>
        <end position="268"/>
    </location>
</feature>
<feature type="transmembrane region" description="Helical" evidence="8">
    <location>
        <begin position="413"/>
        <end position="433"/>
    </location>
</feature>